<protein>
    <submittedName>
        <fullName evidence="2">Putative secreted peptide</fullName>
    </submittedName>
</protein>
<evidence type="ECO:0000313" key="2">
    <source>
        <dbReference type="EMBL" id="MBW33274.1"/>
    </source>
</evidence>
<accession>A0A2M3ZXJ3</accession>
<dbReference type="EMBL" id="GGFM01012523">
    <property type="protein sequence ID" value="MBW33274.1"/>
    <property type="molecule type" value="Transcribed_RNA"/>
</dbReference>
<feature type="chain" id="PRO_5014869563" evidence="1">
    <location>
        <begin position="20"/>
        <end position="95"/>
    </location>
</feature>
<feature type="signal peptide" evidence="1">
    <location>
        <begin position="1"/>
        <end position="19"/>
    </location>
</feature>
<name>A0A2M3ZXJ3_9DIPT</name>
<organism evidence="2">
    <name type="scientific">Anopheles braziliensis</name>
    <dbReference type="NCBI Taxonomy" id="58242"/>
    <lineage>
        <taxon>Eukaryota</taxon>
        <taxon>Metazoa</taxon>
        <taxon>Ecdysozoa</taxon>
        <taxon>Arthropoda</taxon>
        <taxon>Hexapoda</taxon>
        <taxon>Insecta</taxon>
        <taxon>Pterygota</taxon>
        <taxon>Neoptera</taxon>
        <taxon>Endopterygota</taxon>
        <taxon>Diptera</taxon>
        <taxon>Nematocera</taxon>
        <taxon>Culicoidea</taxon>
        <taxon>Culicidae</taxon>
        <taxon>Anophelinae</taxon>
        <taxon>Anopheles</taxon>
    </lineage>
</organism>
<proteinExistence type="predicted"/>
<evidence type="ECO:0000256" key="1">
    <source>
        <dbReference type="SAM" id="SignalP"/>
    </source>
</evidence>
<reference evidence="2" key="1">
    <citation type="submission" date="2018-01" db="EMBL/GenBank/DDBJ databases">
        <title>An insight into the sialome of Amazonian anophelines.</title>
        <authorList>
            <person name="Ribeiro J.M."/>
            <person name="Scarpassa V."/>
            <person name="Calvo E."/>
        </authorList>
    </citation>
    <scope>NUCLEOTIDE SEQUENCE</scope>
    <source>
        <tissue evidence="2">Salivary glands</tissue>
    </source>
</reference>
<keyword evidence="1" id="KW-0732">Signal</keyword>
<sequence>MQLRVFSHFLRVLFCSSLSRPYGRIAAEPRTTDQTRGQSIIDNDETSEIMLSPVPGQAGPGMLCASTCRDVDPNGDPFSGGEVMGVRIGHSALQG</sequence>
<dbReference type="AlphaFoldDB" id="A0A2M3ZXJ3"/>